<dbReference type="AlphaFoldDB" id="A0A232ESP9"/>
<protein>
    <submittedName>
        <fullName evidence="1">Uncharacterized protein</fullName>
    </submittedName>
</protein>
<gene>
    <name evidence="1" type="ORF">TSAR_014801</name>
</gene>
<reference evidence="1 2" key="1">
    <citation type="journal article" date="2017" name="Curr. Biol.">
        <title>The Evolution of Venom by Co-option of Single-Copy Genes.</title>
        <authorList>
            <person name="Martinson E.O."/>
            <person name="Mrinalini"/>
            <person name="Kelkar Y.D."/>
            <person name="Chang C.H."/>
            <person name="Werren J.H."/>
        </authorList>
    </citation>
    <scope>NUCLEOTIDE SEQUENCE [LARGE SCALE GENOMIC DNA]</scope>
    <source>
        <strain evidence="1 2">Alberta</strain>
        <tissue evidence="1">Whole body</tissue>
    </source>
</reference>
<organism evidence="1 2">
    <name type="scientific">Trichomalopsis sarcophagae</name>
    <dbReference type="NCBI Taxonomy" id="543379"/>
    <lineage>
        <taxon>Eukaryota</taxon>
        <taxon>Metazoa</taxon>
        <taxon>Ecdysozoa</taxon>
        <taxon>Arthropoda</taxon>
        <taxon>Hexapoda</taxon>
        <taxon>Insecta</taxon>
        <taxon>Pterygota</taxon>
        <taxon>Neoptera</taxon>
        <taxon>Endopterygota</taxon>
        <taxon>Hymenoptera</taxon>
        <taxon>Apocrita</taxon>
        <taxon>Proctotrupomorpha</taxon>
        <taxon>Chalcidoidea</taxon>
        <taxon>Pteromalidae</taxon>
        <taxon>Pteromalinae</taxon>
        <taxon>Trichomalopsis</taxon>
    </lineage>
</organism>
<proteinExistence type="predicted"/>
<keyword evidence="2" id="KW-1185">Reference proteome</keyword>
<accession>A0A232ESP9</accession>
<evidence type="ECO:0000313" key="1">
    <source>
        <dbReference type="EMBL" id="OXU21393.1"/>
    </source>
</evidence>
<dbReference type="EMBL" id="NNAY01002385">
    <property type="protein sequence ID" value="OXU21393.1"/>
    <property type="molecule type" value="Genomic_DNA"/>
</dbReference>
<evidence type="ECO:0000313" key="2">
    <source>
        <dbReference type="Proteomes" id="UP000215335"/>
    </source>
</evidence>
<sequence>MSTIEQNATDIKYRSQRCEDLTKAPNEAWDNSRVIHNRLLTHQERFADVVGEQRALEKK</sequence>
<comment type="caution">
    <text evidence="1">The sequence shown here is derived from an EMBL/GenBank/DDBJ whole genome shotgun (WGS) entry which is preliminary data.</text>
</comment>
<name>A0A232ESP9_9HYME</name>
<dbReference type="Proteomes" id="UP000215335">
    <property type="component" value="Unassembled WGS sequence"/>
</dbReference>